<evidence type="ECO:0000256" key="1">
    <source>
        <dbReference type="ARBA" id="ARBA00004395"/>
    </source>
</evidence>
<comment type="subcellular location">
    <subcellularLocation>
        <location evidence="1">Golgi apparatus membrane</location>
        <topology evidence="1">Peripheral membrane protein</topology>
    </subcellularLocation>
</comment>
<protein>
    <recommendedName>
        <fullName evidence="3">Conserved oligomeric Golgi complex subunit 8</fullName>
    </recommendedName>
    <alternativeName>
        <fullName evidence="8">Component of oligomeric Golgi complex 8</fullName>
    </alternativeName>
</protein>
<dbReference type="HOGENOM" id="CLU_031416_0_0_1"/>
<sequence length="595" mass="67864">MVDNGEVIDESALDVLLQELSEDLPADVKSLLDRPEMHTQMLQYLNEISSIGSNDYLSSVPPTPAANSDLNALEERTLVQDIAELEAKQRAIDNNLKSLITKSQSSIIDNEIGLKQAYSSFEQEFVHDTKALWRSFRDDDISDFKDDQELHELEIDLDPNSKQDSFQQTIENIKNIQPSEVEKNKNLSVVLQNMDQIVVILELPSLAGACIKAGYYSEALEISSYTRRLAIRFPQSDLIKEVETAVQSEMSLMLTGLIRLLRTNLKQSSIIKISSYLRRIQPFSQSEAIDEQLKRILLHSRYQFIQIELESLKPLKQSELFEKYCKRSIEVIREHCFGSIMTYRNIFPDSNELEVDLVDVGKIIEEEDDEQVDEISKKTEDIELEDNIEIKQEQNEETLARDTSEITPNGIETNNKDQKDDKEVEDSNKDEAEEGSGGKTTKSEAKAITEEPNLEGEPREEVTENESNEEQITNTNSGSNSNSNSNTTPIIPLIKNGKKSNILLFEFVQNVLLELVKNLQSSILQINEKSIRDGLYLQLIYCSQSLGRIDENFSDLMTITLLNTKNEETQEFIIDRPAWIKSIFKQQHLAKTLNR</sequence>
<dbReference type="GO" id="GO:0000139">
    <property type="term" value="C:Golgi membrane"/>
    <property type="evidence" value="ECO:0007669"/>
    <property type="project" value="UniProtKB-SubCell"/>
</dbReference>
<feature type="compositionally biased region" description="Basic and acidic residues" evidence="9">
    <location>
        <begin position="388"/>
        <end position="404"/>
    </location>
</feature>
<comment type="similarity">
    <text evidence="2">Belongs to the COG8 family.</text>
</comment>
<organism evidence="10 11">
    <name type="scientific">Wickerhamomyces ciferrii (strain ATCC 14091 / BCRC 22168 / CBS 111 / JCM 3599 / NBRC 0793 / NRRL Y-1031 F-60-10)</name>
    <name type="common">Yeast</name>
    <name type="synonym">Pichia ciferrii</name>
    <dbReference type="NCBI Taxonomy" id="1206466"/>
    <lineage>
        <taxon>Eukaryota</taxon>
        <taxon>Fungi</taxon>
        <taxon>Dikarya</taxon>
        <taxon>Ascomycota</taxon>
        <taxon>Saccharomycotina</taxon>
        <taxon>Saccharomycetes</taxon>
        <taxon>Phaffomycetales</taxon>
        <taxon>Wickerhamomycetaceae</taxon>
        <taxon>Wickerhamomyces</taxon>
    </lineage>
</organism>
<dbReference type="PANTHER" id="PTHR21311">
    <property type="entry name" value="CONSERVED OLIGOMERIC GOLGI COMPLEX COMPONENT 8"/>
    <property type="match status" value="1"/>
</dbReference>
<evidence type="ECO:0000313" key="11">
    <source>
        <dbReference type="Proteomes" id="UP000009328"/>
    </source>
</evidence>
<dbReference type="InterPro" id="IPR007255">
    <property type="entry name" value="COG8"/>
</dbReference>
<keyword evidence="7" id="KW-0472">Membrane</keyword>
<keyword evidence="4" id="KW-0813">Transport</keyword>
<dbReference type="FunCoup" id="K0KL28">
    <property type="interactions" value="65"/>
</dbReference>
<evidence type="ECO:0000256" key="8">
    <source>
        <dbReference type="ARBA" id="ARBA00031347"/>
    </source>
</evidence>
<evidence type="ECO:0000256" key="6">
    <source>
        <dbReference type="ARBA" id="ARBA00023034"/>
    </source>
</evidence>
<dbReference type="EMBL" id="CAIF01000219">
    <property type="protein sequence ID" value="CCH45940.1"/>
    <property type="molecule type" value="Genomic_DNA"/>
</dbReference>
<dbReference type="GO" id="GO:0015031">
    <property type="term" value="P:protein transport"/>
    <property type="evidence" value="ECO:0007669"/>
    <property type="project" value="UniProtKB-KW"/>
</dbReference>
<dbReference type="PANTHER" id="PTHR21311:SF0">
    <property type="entry name" value="CONSERVED OLIGOMERIC GOLGI COMPLEX SUBUNIT 8"/>
    <property type="match status" value="1"/>
</dbReference>
<feature type="region of interest" description="Disordered" evidence="9">
    <location>
        <begin position="386"/>
        <end position="486"/>
    </location>
</feature>
<dbReference type="Proteomes" id="UP000009328">
    <property type="component" value="Unassembled WGS sequence"/>
</dbReference>
<keyword evidence="5" id="KW-0653">Protein transport</keyword>
<feature type="compositionally biased region" description="Low complexity" evidence="9">
    <location>
        <begin position="473"/>
        <end position="486"/>
    </location>
</feature>
<proteinExistence type="inferred from homology"/>
<evidence type="ECO:0000256" key="2">
    <source>
        <dbReference type="ARBA" id="ARBA00006419"/>
    </source>
</evidence>
<dbReference type="AlphaFoldDB" id="K0KL28"/>
<comment type="caution">
    <text evidence="10">The sequence shown here is derived from an EMBL/GenBank/DDBJ whole genome shotgun (WGS) entry which is preliminary data.</text>
</comment>
<name>K0KL28_WICCF</name>
<feature type="compositionally biased region" description="Basic and acidic residues" evidence="9">
    <location>
        <begin position="414"/>
        <end position="430"/>
    </location>
</feature>
<evidence type="ECO:0000313" key="10">
    <source>
        <dbReference type="EMBL" id="CCH45940.1"/>
    </source>
</evidence>
<dbReference type="GO" id="GO:0017119">
    <property type="term" value="C:Golgi transport complex"/>
    <property type="evidence" value="ECO:0007669"/>
    <property type="project" value="InterPro"/>
</dbReference>
<evidence type="ECO:0000256" key="3">
    <source>
        <dbReference type="ARBA" id="ARBA00020983"/>
    </source>
</evidence>
<keyword evidence="6" id="KW-0333">Golgi apparatus</keyword>
<keyword evidence="11" id="KW-1185">Reference proteome</keyword>
<gene>
    <name evidence="10" type="ORF">BN7_5527</name>
</gene>
<dbReference type="eggNOG" id="KOG2069">
    <property type="taxonomic scope" value="Eukaryota"/>
</dbReference>
<evidence type="ECO:0000256" key="4">
    <source>
        <dbReference type="ARBA" id="ARBA00022448"/>
    </source>
</evidence>
<evidence type="ECO:0000256" key="9">
    <source>
        <dbReference type="SAM" id="MobiDB-lite"/>
    </source>
</evidence>
<dbReference type="InParanoid" id="K0KL28"/>
<reference evidence="10 11" key="1">
    <citation type="journal article" date="2012" name="Eukaryot. Cell">
        <title>Draft genome sequence of Wickerhamomyces ciferrii NRRL Y-1031 F-60-10.</title>
        <authorList>
            <person name="Schneider J."/>
            <person name="Andrea H."/>
            <person name="Blom J."/>
            <person name="Jaenicke S."/>
            <person name="Ruckert C."/>
            <person name="Schorsch C."/>
            <person name="Szczepanowski R."/>
            <person name="Farwick M."/>
            <person name="Goesmann A."/>
            <person name="Puhler A."/>
            <person name="Schaffer S."/>
            <person name="Tauch A."/>
            <person name="Kohler T."/>
            <person name="Brinkrolf K."/>
        </authorList>
    </citation>
    <scope>NUCLEOTIDE SEQUENCE [LARGE SCALE GENOMIC DNA]</scope>
    <source>
        <strain evidence="11">ATCC 14091 / BCRC 22168 / CBS 111 / JCM 3599 / NBRC 0793 / NRRL Y-1031 F-60-10</strain>
    </source>
</reference>
<dbReference type="Pfam" id="PF04124">
    <property type="entry name" value="Dor1"/>
    <property type="match status" value="1"/>
</dbReference>
<evidence type="ECO:0000256" key="5">
    <source>
        <dbReference type="ARBA" id="ARBA00022927"/>
    </source>
</evidence>
<dbReference type="STRING" id="1206466.K0KL28"/>
<evidence type="ECO:0000256" key="7">
    <source>
        <dbReference type="ARBA" id="ARBA00023136"/>
    </source>
</evidence>
<dbReference type="GO" id="GO:0006891">
    <property type="term" value="P:intra-Golgi vesicle-mediated transport"/>
    <property type="evidence" value="ECO:0007669"/>
    <property type="project" value="TreeGrafter"/>
</dbReference>
<accession>K0KL28</accession>